<keyword evidence="6" id="KW-0812">Transmembrane</keyword>
<dbReference type="InterPro" id="IPR016047">
    <property type="entry name" value="M23ase_b-sheet_dom"/>
</dbReference>
<dbReference type="PROSITE" id="PS51935">
    <property type="entry name" value="NLPC_P60"/>
    <property type="match status" value="1"/>
</dbReference>
<comment type="caution">
    <text evidence="8">The sequence shown here is derived from an EMBL/GenBank/DDBJ whole genome shotgun (WGS) entry which is preliminary data.</text>
</comment>
<dbReference type="PANTHER" id="PTHR21666">
    <property type="entry name" value="PEPTIDASE-RELATED"/>
    <property type="match status" value="1"/>
</dbReference>
<evidence type="ECO:0000256" key="2">
    <source>
        <dbReference type="ARBA" id="ARBA00022670"/>
    </source>
</evidence>
<reference evidence="8" key="1">
    <citation type="submission" date="2020-04" db="EMBL/GenBank/DDBJ databases">
        <title>Deep metagenomics examines the oral microbiome during advanced dental caries in children, revealing novel taxa and co-occurrences with host molecules.</title>
        <authorList>
            <person name="Baker J.L."/>
            <person name="Morton J.T."/>
            <person name="Dinis M."/>
            <person name="Alvarez R."/>
            <person name="Tran N.C."/>
            <person name="Knight R."/>
            <person name="Edlund A."/>
        </authorList>
    </citation>
    <scope>NUCLEOTIDE SEQUENCE</scope>
    <source>
        <strain evidence="8">JCVI_39_bin.18</strain>
    </source>
</reference>
<sequence>MPLMSDSASRRAVEFLKKTQAKATREVKEQRKKKKRRTRFMGCGCLLLLLAVPVFGVFVITSMMVMGKASHDALVQQRESKYQNSCVNRVAPNGKYANPAVGTITSRFGLRDNPIPGATLADLTDHPGTDIAGMAEGTPFYAAAAGTVLVVDSGGAAGGNGIIIQGDDGVRYWYWHAATGTAKVKAGDHVEVGQELAGAGMTGYATGVHLHFQIMLPDPNNPDGKGIPTDPEPYMLERGITLGQGAPDQVSDTQKTDAPANPEVKAPKTEAPSPKVDITPIETDLPSGSKYTWNEKRVANAADIIAVGKGMGVPERGIIIALMTSLQENALENTPDGDRDSVGLFQQRPSAGWGTAEQVHDPKYAAAAFYGGPEGPNHGNPPGLLDYPGWESKGLGEAAQMVQISAYPYEYSKWENTARQLYSVLSGVDGNTTYGKQSCPNNKGSEGSKDEGSKDSDKPQKLTVEADGVHTDKEKEVRDTILAKAREGLGGSYAQGRNDFKNWDATGYVHWVYGQAGIELPRQTPWTVGETTTDPQPGDLVAQVGDGEGNYAHVGIYAGNGKMYSVMGQNEGTVEHDVNWNGAGDTEYIRIVHPKK</sequence>
<dbReference type="SUPFAM" id="SSF54001">
    <property type="entry name" value="Cysteine proteinases"/>
    <property type="match status" value="1"/>
</dbReference>
<dbReference type="GO" id="GO:0006508">
    <property type="term" value="P:proteolysis"/>
    <property type="evidence" value="ECO:0007669"/>
    <property type="project" value="UniProtKB-KW"/>
</dbReference>
<dbReference type="InterPro" id="IPR038765">
    <property type="entry name" value="Papain-like_cys_pep_sf"/>
</dbReference>
<accession>A0A930L5W3</accession>
<feature type="region of interest" description="Disordered" evidence="5">
    <location>
        <begin position="244"/>
        <end position="283"/>
    </location>
</feature>
<dbReference type="Pfam" id="PF00877">
    <property type="entry name" value="NLPC_P60"/>
    <property type="match status" value="1"/>
</dbReference>
<keyword evidence="3" id="KW-0378">Hydrolase</keyword>
<gene>
    <name evidence="8" type="ORF">HXO61_09160</name>
</gene>
<evidence type="ECO:0000256" key="3">
    <source>
        <dbReference type="ARBA" id="ARBA00022801"/>
    </source>
</evidence>
<protein>
    <submittedName>
        <fullName evidence="8">Peptidoglycan DD-metalloendopeptidase family protein</fullName>
    </submittedName>
</protein>
<feature type="compositionally biased region" description="Polar residues" evidence="5">
    <location>
        <begin position="432"/>
        <end position="445"/>
    </location>
</feature>
<dbReference type="PANTHER" id="PTHR21666:SF270">
    <property type="entry name" value="MUREIN HYDROLASE ACTIVATOR ENVC"/>
    <property type="match status" value="1"/>
</dbReference>
<dbReference type="InterPro" id="IPR050570">
    <property type="entry name" value="Cell_wall_metabolism_enzyme"/>
</dbReference>
<name>A0A930L5W3_9MICC</name>
<dbReference type="GO" id="GO:0008234">
    <property type="term" value="F:cysteine-type peptidase activity"/>
    <property type="evidence" value="ECO:0007669"/>
    <property type="project" value="UniProtKB-KW"/>
</dbReference>
<dbReference type="RefSeq" id="WP_303945714.1">
    <property type="nucleotide sequence ID" value="NZ_JABZXO010000033.1"/>
</dbReference>
<organism evidence="8 9">
    <name type="scientific">Rothia mucilaginosa</name>
    <dbReference type="NCBI Taxonomy" id="43675"/>
    <lineage>
        <taxon>Bacteria</taxon>
        <taxon>Bacillati</taxon>
        <taxon>Actinomycetota</taxon>
        <taxon>Actinomycetes</taxon>
        <taxon>Micrococcales</taxon>
        <taxon>Micrococcaceae</taxon>
        <taxon>Rothia</taxon>
    </lineage>
</organism>
<keyword evidence="2" id="KW-0645">Protease</keyword>
<keyword evidence="4" id="KW-0788">Thiol protease</keyword>
<proteinExistence type="inferred from homology"/>
<feature type="domain" description="NlpC/P60" evidence="7">
    <location>
        <begin position="475"/>
        <end position="595"/>
    </location>
</feature>
<keyword evidence="6" id="KW-1133">Transmembrane helix</keyword>
<dbReference type="Pfam" id="PF01551">
    <property type="entry name" value="Peptidase_M23"/>
    <property type="match status" value="1"/>
</dbReference>
<feature type="compositionally biased region" description="Basic and acidic residues" evidence="5">
    <location>
        <begin position="446"/>
        <end position="460"/>
    </location>
</feature>
<dbReference type="Proteomes" id="UP000770330">
    <property type="component" value="Unassembled WGS sequence"/>
</dbReference>
<evidence type="ECO:0000256" key="6">
    <source>
        <dbReference type="SAM" id="Phobius"/>
    </source>
</evidence>
<dbReference type="EMBL" id="JABZXO010000033">
    <property type="protein sequence ID" value="MBF1658078.1"/>
    <property type="molecule type" value="Genomic_DNA"/>
</dbReference>
<evidence type="ECO:0000256" key="4">
    <source>
        <dbReference type="ARBA" id="ARBA00022807"/>
    </source>
</evidence>
<evidence type="ECO:0000256" key="5">
    <source>
        <dbReference type="SAM" id="MobiDB-lite"/>
    </source>
</evidence>
<evidence type="ECO:0000313" key="9">
    <source>
        <dbReference type="Proteomes" id="UP000770330"/>
    </source>
</evidence>
<feature type="transmembrane region" description="Helical" evidence="6">
    <location>
        <begin position="40"/>
        <end position="66"/>
    </location>
</feature>
<comment type="similarity">
    <text evidence="1">Belongs to the peptidase C40 family.</text>
</comment>
<dbReference type="CDD" id="cd12797">
    <property type="entry name" value="M23_peptidase"/>
    <property type="match status" value="1"/>
</dbReference>
<evidence type="ECO:0000259" key="7">
    <source>
        <dbReference type="PROSITE" id="PS51935"/>
    </source>
</evidence>
<dbReference type="InterPro" id="IPR000064">
    <property type="entry name" value="NLP_P60_dom"/>
</dbReference>
<dbReference type="GO" id="GO:0004222">
    <property type="term" value="F:metalloendopeptidase activity"/>
    <property type="evidence" value="ECO:0007669"/>
    <property type="project" value="TreeGrafter"/>
</dbReference>
<evidence type="ECO:0000313" key="8">
    <source>
        <dbReference type="EMBL" id="MBF1658078.1"/>
    </source>
</evidence>
<dbReference type="InterPro" id="IPR011055">
    <property type="entry name" value="Dup_hybrid_motif"/>
</dbReference>
<dbReference type="Gene3D" id="3.90.1720.10">
    <property type="entry name" value="endopeptidase domain like (from Nostoc punctiforme)"/>
    <property type="match status" value="1"/>
</dbReference>
<dbReference type="AlphaFoldDB" id="A0A930L5W3"/>
<dbReference type="Gene3D" id="2.70.70.10">
    <property type="entry name" value="Glucose Permease (Domain IIA)"/>
    <property type="match status" value="1"/>
</dbReference>
<keyword evidence="6" id="KW-0472">Membrane</keyword>
<dbReference type="SUPFAM" id="SSF51261">
    <property type="entry name" value="Duplicated hybrid motif"/>
    <property type="match status" value="1"/>
</dbReference>
<feature type="region of interest" description="Disordered" evidence="5">
    <location>
        <begin position="432"/>
        <end position="476"/>
    </location>
</feature>
<evidence type="ECO:0000256" key="1">
    <source>
        <dbReference type="ARBA" id="ARBA00007074"/>
    </source>
</evidence>
<feature type="compositionally biased region" description="Basic and acidic residues" evidence="5">
    <location>
        <begin position="467"/>
        <end position="476"/>
    </location>
</feature>